<dbReference type="Proteomes" id="UP001286456">
    <property type="component" value="Unassembled WGS sequence"/>
</dbReference>
<name>A0AAE0I7E9_9PEZI</name>
<gene>
    <name evidence="1" type="ORF">B0T19DRAFT_433244</name>
</gene>
<accession>A0AAE0I7E9</accession>
<comment type="caution">
    <text evidence="1">The sequence shown here is derived from an EMBL/GenBank/DDBJ whole genome shotgun (WGS) entry which is preliminary data.</text>
</comment>
<dbReference type="EMBL" id="JAUEPO010000006">
    <property type="protein sequence ID" value="KAK3319882.1"/>
    <property type="molecule type" value="Genomic_DNA"/>
</dbReference>
<dbReference type="AlphaFoldDB" id="A0AAE0I7E9"/>
<reference evidence="1" key="2">
    <citation type="submission" date="2023-06" db="EMBL/GenBank/DDBJ databases">
        <authorList>
            <consortium name="Lawrence Berkeley National Laboratory"/>
            <person name="Haridas S."/>
            <person name="Hensen N."/>
            <person name="Bonometti L."/>
            <person name="Westerberg I."/>
            <person name="Brannstrom I.O."/>
            <person name="Guillou S."/>
            <person name="Cros-Aarteil S."/>
            <person name="Calhoun S."/>
            <person name="Kuo A."/>
            <person name="Mondo S."/>
            <person name="Pangilinan J."/>
            <person name="Riley R."/>
            <person name="Labutti K."/>
            <person name="Andreopoulos B."/>
            <person name="Lipzen A."/>
            <person name="Chen C."/>
            <person name="Yanf M."/>
            <person name="Daum C."/>
            <person name="Ng V."/>
            <person name="Clum A."/>
            <person name="Steindorff A."/>
            <person name="Ohm R."/>
            <person name="Martin F."/>
            <person name="Silar P."/>
            <person name="Natvig D."/>
            <person name="Lalanne C."/>
            <person name="Gautier V."/>
            <person name="Ament-Velasquez S.L."/>
            <person name="Kruys A."/>
            <person name="Hutchinson M.I."/>
            <person name="Powell A.J."/>
            <person name="Barry K."/>
            <person name="Miller A.N."/>
            <person name="Grigoriev I.V."/>
            <person name="Debuchy R."/>
            <person name="Gladieux P."/>
            <person name="Thoren M.H."/>
            <person name="Johannesson H."/>
        </authorList>
    </citation>
    <scope>NUCLEOTIDE SEQUENCE</scope>
    <source>
        <strain evidence="1">SMH4131-1</strain>
    </source>
</reference>
<protein>
    <submittedName>
        <fullName evidence="1">Uncharacterized protein</fullName>
    </submittedName>
</protein>
<proteinExistence type="predicted"/>
<organism evidence="1 2">
    <name type="scientific">Cercophora scortea</name>
    <dbReference type="NCBI Taxonomy" id="314031"/>
    <lineage>
        <taxon>Eukaryota</taxon>
        <taxon>Fungi</taxon>
        <taxon>Dikarya</taxon>
        <taxon>Ascomycota</taxon>
        <taxon>Pezizomycotina</taxon>
        <taxon>Sordariomycetes</taxon>
        <taxon>Sordariomycetidae</taxon>
        <taxon>Sordariales</taxon>
        <taxon>Lasiosphaeriaceae</taxon>
        <taxon>Cercophora</taxon>
    </lineage>
</organism>
<reference evidence="1" key="1">
    <citation type="journal article" date="2023" name="Mol. Phylogenet. Evol.">
        <title>Genome-scale phylogeny and comparative genomics of the fungal order Sordariales.</title>
        <authorList>
            <person name="Hensen N."/>
            <person name="Bonometti L."/>
            <person name="Westerberg I."/>
            <person name="Brannstrom I.O."/>
            <person name="Guillou S."/>
            <person name="Cros-Aarteil S."/>
            <person name="Calhoun S."/>
            <person name="Haridas S."/>
            <person name="Kuo A."/>
            <person name="Mondo S."/>
            <person name="Pangilinan J."/>
            <person name="Riley R."/>
            <person name="LaButti K."/>
            <person name="Andreopoulos B."/>
            <person name="Lipzen A."/>
            <person name="Chen C."/>
            <person name="Yan M."/>
            <person name="Daum C."/>
            <person name="Ng V."/>
            <person name="Clum A."/>
            <person name="Steindorff A."/>
            <person name="Ohm R.A."/>
            <person name="Martin F."/>
            <person name="Silar P."/>
            <person name="Natvig D.O."/>
            <person name="Lalanne C."/>
            <person name="Gautier V."/>
            <person name="Ament-Velasquez S.L."/>
            <person name="Kruys A."/>
            <person name="Hutchinson M.I."/>
            <person name="Powell A.J."/>
            <person name="Barry K."/>
            <person name="Miller A.N."/>
            <person name="Grigoriev I.V."/>
            <person name="Debuchy R."/>
            <person name="Gladieux P."/>
            <person name="Hiltunen Thoren M."/>
            <person name="Johannesson H."/>
        </authorList>
    </citation>
    <scope>NUCLEOTIDE SEQUENCE</scope>
    <source>
        <strain evidence="1">SMH4131-1</strain>
    </source>
</reference>
<keyword evidence="2" id="KW-1185">Reference proteome</keyword>
<evidence type="ECO:0000313" key="1">
    <source>
        <dbReference type="EMBL" id="KAK3319882.1"/>
    </source>
</evidence>
<evidence type="ECO:0000313" key="2">
    <source>
        <dbReference type="Proteomes" id="UP001286456"/>
    </source>
</evidence>
<sequence length="293" mass="31946">MDKCWFVFRQPHYPAPVYKLPGMAHGKAEGPLLLGHLIPGPRKVDEVINSGGIVPFPRDMRIYPTKTADFRLSDTAESEVESSAKGSAPIAAAAGVNVSADAGTVFRRMMGYTWEVDHLETQIVQPTLAYLEDCRQSPDIKAWIEHNKTFLIGTWTVYMISGLMIARGAKNKRKETSETEQNMGGSADVSGVASIEGKVKHGTKKELEISGVHTDDFVWAIRLTEVSKNVFRSTLAYEALTQGATLAPSLEKVDIDAILADEGLHLGDGGDVRPVEVVKETGEQLFLIGIDGH</sequence>